<dbReference type="EMBL" id="KN398087">
    <property type="protein sequence ID" value="KHG12676.1"/>
    <property type="molecule type" value="Genomic_DNA"/>
</dbReference>
<evidence type="ECO:0000313" key="2">
    <source>
        <dbReference type="Proteomes" id="UP000032142"/>
    </source>
</evidence>
<protein>
    <submittedName>
        <fullName evidence="1">Uncharacterized protein</fullName>
    </submittedName>
</protein>
<organism evidence="1 2">
    <name type="scientific">Gossypium arboreum</name>
    <name type="common">Tree cotton</name>
    <name type="synonym">Gossypium nanking</name>
    <dbReference type="NCBI Taxonomy" id="29729"/>
    <lineage>
        <taxon>Eukaryota</taxon>
        <taxon>Viridiplantae</taxon>
        <taxon>Streptophyta</taxon>
        <taxon>Embryophyta</taxon>
        <taxon>Tracheophyta</taxon>
        <taxon>Spermatophyta</taxon>
        <taxon>Magnoliopsida</taxon>
        <taxon>eudicotyledons</taxon>
        <taxon>Gunneridae</taxon>
        <taxon>Pentapetalae</taxon>
        <taxon>rosids</taxon>
        <taxon>malvids</taxon>
        <taxon>Malvales</taxon>
        <taxon>Malvaceae</taxon>
        <taxon>Malvoideae</taxon>
        <taxon>Gossypium</taxon>
    </lineage>
</organism>
<accession>A0A0B0NNL7</accession>
<gene>
    <name evidence="1" type="ORF">F383_17519</name>
</gene>
<name>A0A0B0NNL7_GOSAR</name>
<keyword evidence="2" id="KW-1185">Reference proteome</keyword>
<sequence>MATLQRTVVRRSDPGDVETNRQKFFYTRLTFR</sequence>
<reference evidence="2" key="1">
    <citation type="submission" date="2014-09" db="EMBL/GenBank/DDBJ databases">
        <authorList>
            <person name="Mudge J."/>
            <person name="Ramaraj T."/>
            <person name="Lindquist I.E."/>
            <person name="Bharti A.K."/>
            <person name="Sundararajan A."/>
            <person name="Cameron C.T."/>
            <person name="Woodward J.E."/>
            <person name="May G.D."/>
            <person name="Brubaker C."/>
            <person name="Broadhvest J."/>
            <person name="Wilkins T.A."/>
        </authorList>
    </citation>
    <scope>NUCLEOTIDE SEQUENCE</scope>
    <source>
        <strain evidence="2">cv. AKA8401</strain>
    </source>
</reference>
<dbReference type="Proteomes" id="UP000032142">
    <property type="component" value="Unassembled WGS sequence"/>
</dbReference>
<evidence type="ECO:0000313" key="1">
    <source>
        <dbReference type="EMBL" id="KHG12676.1"/>
    </source>
</evidence>
<dbReference type="AlphaFoldDB" id="A0A0B0NNL7"/>
<proteinExistence type="predicted"/>